<dbReference type="InterPro" id="IPR001680">
    <property type="entry name" value="WD40_rpt"/>
</dbReference>
<proteinExistence type="predicted"/>
<evidence type="ECO:0000256" key="7">
    <source>
        <dbReference type="ARBA" id="ARBA00023242"/>
    </source>
</evidence>
<dbReference type="SUPFAM" id="SSF50978">
    <property type="entry name" value="WD40 repeat-like"/>
    <property type="match status" value="1"/>
</dbReference>
<feature type="region of interest" description="Disordered" evidence="9">
    <location>
        <begin position="138"/>
        <end position="170"/>
    </location>
</feature>
<dbReference type="Pfam" id="PF23869">
    <property type="entry name" value="Beta-prop_WDR75_1st"/>
    <property type="match status" value="2"/>
</dbReference>
<organism evidence="11 12">
    <name type="scientific">Prymnesium parvum</name>
    <name type="common">Toxic golden alga</name>
    <dbReference type="NCBI Taxonomy" id="97485"/>
    <lineage>
        <taxon>Eukaryota</taxon>
        <taxon>Haptista</taxon>
        <taxon>Haptophyta</taxon>
        <taxon>Prymnesiophyceae</taxon>
        <taxon>Prymnesiales</taxon>
        <taxon>Prymnesiaceae</taxon>
        <taxon>Prymnesium</taxon>
    </lineage>
</organism>
<dbReference type="GO" id="GO:2000234">
    <property type="term" value="P:positive regulation of rRNA processing"/>
    <property type="evidence" value="ECO:0007669"/>
    <property type="project" value="TreeGrafter"/>
</dbReference>
<accession>A0AB34K7Y9</accession>
<dbReference type="InterPro" id="IPR036322">
    <property type="entry name" value="WD40_repeat_dom_sf"/>
</dbReference>
<dbReference type="SMART" id="SM00320">
    <property type="entry name" value="WD40"/>
    <property type="match status" value="5"/>
</dbReference>
<evidence type="ECO:0000256" key="3">
    <source>
        <dbReference type="ARBA" id="ARBA00022552"/>
    </source>
</evidence>
<evidence type="ECO:0000256" key="2">
    <source>
        <dbReference type="ARBA" id="ARBA00022517"/>
    </source>
</evidence>
<feature type="region of interest" description="Disordered" evidence="9">
    <location>
        <begin position="952"/>
        <end position="974"/>
    </location>
</feature>
<feature type="domain" description="WD repeat-containing protein 75 second beta-propeller" evidence="10">
    <location>
        <begin position="460"/>
        <end position="666"/>
    </location>
</feature>
<dbReference type="PROSITE" id="PS50294">
    <property type="entry name" value="WD_REPEATS_REGION"/>
    <property type="match status" value="2"/>
</dbReference>
<dbReference type="PANTHER" id="PTHR44215:SF1">
    <property type="entry name" value="WD REPEAT-CONTAINING PROTEIN 75"/>
    <property type="match status" value="1"/>
</dbReference>
<comment type="subcellular location">
    <subcellularLocation>
        <location evidence="1">Nucleus</location>
        <location evidence="1">Nucleolus</location>
    </subcellularLocation>
</comment>
<dbReference type="PANTHER" id="PTHR44215">
    <property type="entry name" value="WD REPEAT-CONTAINING PROTEIN 75"/>
    <property type="match status" value="1"/>
</dbReference>
<sequence>MRNVAFSSDSKYLLCCSGCVVKLFSCATGAQLRLLVGHSDEVTAVAHSTTSVLQAFSAALDGLIIQWDLDEAVLLRCFSVGRPILAFSLTSAAPDLGFVLLGGAAAPQSPAYCRDLAKADFVYSVALRVSKRHAARAHTLAAPPPDAADAAGARTPPPSRRPHADLPLGTAERPWPADLRALFRAAQPTALAVGACGGASAVVAVLSGGREAGQRLYAHSLRSSATLFFAAPPARQLGCVCVSPAEMSVATGDDIGRIHLWPVHSLFSDEAKAKGKGKGGKLKGGEEGGEARARQLHWHAQRVSALAFSADGAYLYSAGREGVLVSWQLHSAERAFLPRLGAPISVVAPSADGASAALLGDDNAIRLVDLAANSLRFTLHGPLCARRIVPDARLRCMVLHGGGAGGRLQWWAPQHDRQLLALEVAPRNVSGSLPALDALAKDKRRSSYRRTAAAGGAALVQVELACLSADGSHIASLERRSEAELRQHICLKFWALTSGSFRLVARVSQPHASVVRALAFHPQLLLVVSASHDAKFKLWEASTTADAPPSWSCRSVGYYRQSAACAAAFSTDGSLLAVAYAPDVITLWEPLTNELLHTLSQPLPSPADELSFVAFAGQGGAMLAHSAEAIFCWDLLTGSLCWSYRADAVLSAAADSASDSFLVAISLAATAEAASTEEADPPNGADVNGGPTTEAAGKASYTILEFGTASAAADGASSVPRRVWQLARGPAHAVGFLPATDGGAGTPLCLCADGEMHTLALAEGGAAAPPLTSLASGGGSHLDAIFGSTPTQELEQLQIDVQRPVASLSTSAAPAAPGDRSSGWEARAARRWMHANLSSVPSHLLPAVTTIYPSFVHQALLGAHEAPSELRLHAQRRAAVEGRAKELKAAVAEWAPLLHRGFLTSGGRRRAVKRLSTLAREMDGAGEGGRDGMEVEAAEEELGEGAVVLAPRRKKKGGEEEGGGGGEAAAAEEGGEAISGGGEAALADAAGEWPGKGWALMDTCGIPNAGFAVSALVDAPPLVWDGTGAPPKALSAADAAFWRENAYAADELAETQAWMVEAGVGRYDAGAVLPDTLGWHALDESAGALWEAVLGSGVYAQVQLDGAGGKTLEEELREADAALLGAGIRADGAMEENPRLANGPDSLLPVGWRESLTKTERKELGKVLTQRLEEGNDAASVQVLAAALKASNKPCSIGTPAQ</sequence>
<evidence type="ECO:0000256" key="4">
    <source>
        <dbReference type="ARBA" id="ARBA00022574"/>
    </source>
</evidence>
<dbReference type="Proteomes" id="UP001515480">
    <property type="component" value="Unassembled WGS sequence"/>
</dbReference>
<feature type="repeat" description="WD" evidence="8">
    <location>
        <begin position="296"/>
        <end position="337"/>
    </location>
</feature>
<feature type="repeat" description="WD" evidence="8">
    <location>
        <begin position="508"/>
        <end position="543"/>
    </location>
</feature>
<evidence type="ECO:0000256" key="9">
    <source>
        <dbReference type="SAM" id="MobiDB-lite"/>
    </source>
</evidence>
<dbReference type="EMBL" id="JBGBPQ010000002">
    <property type="protein sequence ID" value="KAL1528976.1"/>
    <property type="molecule type" value="Genomic_DNA"/>
</dbReference>
<dbReference type="GO" id="GO:0003723">
    <property type="term" value="F:RNA binding"/>
    <property type="evidence" value="ECO:0007669"/>
    <property type="project" value="InterPro"/>
</dbReference>
<evidence type="ECO:0000259" key="10">
    <source>
        <dbReference type="Pfam" id="PF23769"/>
    </source>
</evidence>
<dbReference type="InterPro" id="IPR053826">
    <property type="entry name" value="WDR75"/>
</dbReference>
<dbReference type="Pfam" id="PF23769">
    <property type="entry name" value="Beta-prop_WDR75_2nd"/>
    <property type="match status" value="1"/>
</dbReference>
<keyword evidence="3" id="KW-0698">rRNA processing</keyword>
<evidence type="ECO:0000256" key="8">
    <source>
        <dbReference type="PROSITE-ProRule" id="PRU00221"/>
    </source>
</evidence>
<keyword evidence="12" id="KW-1185">Reference proteome</keyword>
<dbReference type="SUPFAM" id="SSF101898">
    <property type="entry name" value="NHL repeat"/>
    <property type="match status" value="1"/>
</dbReference>
<gene>
    <name evidence="11" type="ORF">AB1Y20_010297</name>
</gene>
<dbReference type="GO" id="GO:0045943">
    <property type="term" value="P:positive regulation of transcription by RNA polymerase I"/>
    <property type="evidence" value="ECO:0007669"/>
    <property type="project" value="InterPro"/>
</dbReference>
<comment type="caution">
    <text evidence="11">The sequence shown here is derived from an EMBL/GenBank/DDBJ whole genome shotgun (WGS) entry which is preliminary data.</text>
</comment>
<evidence type="ECO:0000256" key="1">
    <source>
        <dbReference type="ARBA" id="ARBA00004604"/>
    </source>
</evidence>
<dbReference type="PROSITE" id="PS50082">
    <property type="entry name" value="WD_REPEATS_2"/>
    <property type="match status" value="2"/>
</dbReference>
<reference evidence="11 12" key="1">
    <citation type="journal article" date="2024" name="Science">
        <title>Giant polyketide synthase enzymes in the biosynthesis of giant marine polyether toxins.</title>
        <authorList>
            <person name="Fallon T.R."/>
            <person name="Shende V.V."/>
            <person name="Wierzbicki I.H."/>
            <person name="Pendleton A.L."/>
            <person name="Watervoot N.F."/>
            <person name="Auber R.P."/>
            <person name="Gonzalez D.J."/>
            <person name="Wisecaver J.H."/>
            <person name="Moore B.S."/>
        </authorList>
    </citation>
    <scope>NUCLEOTIDE SEQUENCE [LARGE SCALE GENOMIC DNA]</scope>
    <source>
        <strain evidence="11 12">12B1</strain>
    </source>
</reference>
<evidence type="ECO:0000256" key="6">
    <source>
        <dbReference type="ARBA" id="ARBA00023163"/>
    </source>
</evidence>
<keyword evidence="7" id="KW-0539">Nucleus</keyword>
<name>A0AB34K7Y9_PRYPA</name>
<evidence type="ECO:0000313" key="12">
    <source>
        <dbReference type="Proteomes" id="UP001515480"/>
    </source>
</evidence>
<keyword evidence="6" id="KW-0804">Transcription</keyword>
<dbReference type="AlphaFoldDB" id="A0AB34K7Y9"/>
<dbReference type="InterPro" id="IPR015943">
    <property type="entry name" value="WD40/YVTN_repeat-like_dom_sf"/>
</dbReference>
<dbReference type="Gene3D" id="2.130.10.10">
    <property type="entry name" value="YVTN repeat-like/Quinoprotein amine dehydrogenase"/>
    <property type="match status" value="3"/>
</dbReference>
<dbReference type="GO" id="GO:0006364">
    <property type="term" value="P:rRNA processing"/>
    <property type="evidence" value="ECO:0007669"/>
    <property type="project" value="UniProtKB-KW"/>
</dbReference>
<keyword evidence="5" id="KW-0677">Repeat</keyword>
<dbReference type="GO" id="GO:0032040">
    <property type="term" value="C:small-subunit processome"/>
    <property type="evidence" value="ECO:0007669"/>
    <property type="project" value="InterPro"/>
</dbReference>
<evidence type="ECO:0000256" key="5">
    <source>
        <dbReference type="ARBA" id="ARBA00022737"/>
    </source>
</evidence>
<keyword evidence="4 8" id="KW-0853">WD repeat</keyword>
<protein>
    <recommendedName>
        <fullName evidence="10">WD repeat-containing protein 75 second beta-propeller domain-containing protein</fullName>
    </recommendedName>
</protein>
<keyword evidence="2" id="KW-0690">Ribosome biogenesis</keyword>
<evidence type="ECO:0000313" key="11">
    <source>
        <dbReference type="EMBL" id="KAL1528976.1"/>
    </source>
</evidence>
<dbReference type="InterPro" id="IPR057644">
    <property type="entry name" value="Beta-prop_WDR75_2nd"/>
</dbReference>